<keyword evidence="1" id="KW-0378">Hydrolase</keyword>
<dbReference type="GO" id="GO:0008233">
    <property type="term" value="F:peptidase activity"/>
    <property type="evidence" value="ECO:0007669"/>
    <property type="project" value="UniProtKB-KW"/>
</dbReference>
<evidence type="ECO:0000313" key="2">
    <source>
        <dbReference type="Proteomes" id="UP001564408"/>
    </source>
</evidence>
<dbReference type="PANTHER" id="PTHR30302">
    <property type="entry name" value="HYDROGENASE 1 MATURATION PROTEASE"/>
    <property type="match status" value="1"/>
</dbReference>
<dbReference type="PANTHER" id="PTHR30302:SF5">
    <property type="entry name" value="SLR1876 PROTEIN"/>
    <property type="match status" value="1"/>
</dbReference>
<dbReference type="SUPFAM" id="SSF53163">
    <property type="entry name" value="HybD-like"/>
    <property type="match status" value="1"/>
</dbReference>
<keyword evidence="2" id="KW-1185">Reference proteome</keyword>
<name>A0ABV4BKV0_9GAMM</name>
<accession>A0ABV4BKV0</accession>
<sequence>MDGSPVVRVRRALVIGYGSPIRGDDALGPLLAERLRRDGVPAWVDVHARHILTPDLAPEIAAVELVIFIDAAEQGTPGEILCQPLEPRPGPAATLVHFLDPRELLAWTRALYGCAPRAYLVSTAGQQFAFSHAELSPPVAAAVEALIRNVRSLLDGYDHATIPGDRTSI</sequence>
<dbReference type="NCBIfam" id="TIGR00072">
    <property type="entry name" value="hydrog_prot"/>
    <property type="match status" value="1"/>
</dbReference>
<keyword evidence="1" id="KW-0645">Protease</keyword>
<dbReference type="RefSeq" id="WP_369667446.1">
    <property type="nucleotide sequence ID" value="NZ_JBDKXB010000015.1"/>
</dbReference>
<gene>
    <name evidence="1" type="ORF">ABC977_11655</name>
</gene>
<dbReference type="EMBL" id="JBDKXB010000015">
    <property type="protein sequence ID" value="MEY6433060.1"/>
    <property type="molecule type" value="Genomic_DNA"/>
</dbReference>
<dbReference type="Gene3D" id="3.40.50.1450">
    <property type="entry name" value="HybD-like"/>
    <property type="match status" value="1"/>
</dbReference>
<proteinExistence type="predicted"/>
<dbReference type="GO" id="GO:0006508">
    <property type="term" value="P:proteolysis"/>
    <property type="evidence" value="ECO:0007669"/>
    <property type="project" value="UniProtKB-KW"/>
</dbReference>
<comment type="caution">
    <text evidence="1">The sequence shown here is derived from an EMBL/GenBank/DDBJ whole genome shotgun (WGS) entry which is preliminary data.</text>
</comment>
<evidence type="ECO:0000313" key="1">
    <source>
        <dbReference type="EMBL" id="MEY6433060.1"/>
    </source>
</evidence>
<reference evidence="1 2" key="1">
    <citation type="submission" date="2024-05" db="EMBL/GenBank/DDBJ databases">
        <title>Genome Sequence and Characterization of the New Strain Purple Sulfur Bacterium of Genus Thioalkalicoccus.</title>
        <authorList>
            <person name="Bryantseva I.A."/>
            <person name="Kyndt J.A."/>
            <person name="Imhoff J.F."/>
        </authorList>
    </citation>
    <scope>NUCLEOTIDE SEQUENCE [LARGE SCALE GENOMIC DNA]</scope>
    <source>
        <strain evidence="1 2">Um2</strain>
    </source>
</reference>
<dbReference type="Proteomes" id="UP001564408">
    <property type="component" value="Unassembled WGS sequence"/>
</dbReference>
<protein>
    <submittedName>
        <fullName evidence="1">Hydrogenase maturation protease</fullName>
    </submittedName>
</protein>
<dbReference type="InterPro" id="IPR023430">
    <property type="entry name" value="Pept_HybD-like_dom_sf"/>
</dbReference>
<dbReference type="InterPro" id="IPR000671">
    <property type="entry name" value="Peptidase_A31"/>
</dbReference>
<organism evidence="1 2">
    <name type="scientific">Thioalkalicoccus limnaeus</name>
    <dbReference type="NCBI Taxonomy" id="120681"/>
    <lineage>
        <taxon>Bacteria</taxon>
        <taxon>Pseudomonadati</taxon>
        <taxon>Pseudomonadota</taxon>
        <taxon>Gammaproteobacteria</taxon>
        <taxon>Chromatiales</taxon>
        <taxon>Chromatiaceae</taxon>
        <taxon>Thioalkalicoccus</taxon>
    </lineage>
</organism>